<evidence type="ECO:0008006" key="3">
    <source>
        <dbReference type="Google" id="ProtNLM"/>
    </source>
</evidence>
<dbReference type="EMBL" id="JARBHB010000001">
    <property type="protein sequence ID" value="KAJ8897544.1"/>
    <property type="molecule type" value="Genomic_DNA"/>
</dbReference>
<keyword evidence="2" id="KW-1185">Reference proteome</keyword>
<dbReference type="Proteomes" id="UP001159363">
    <property type="component" value="Chromosome 1"/>
</dbReference>
<sequence length="116" mass="13245">MLACTWQDTGRVSMLSTVLSSEIVAINRRTKKSPTGFEKVEKQKLVSCYNKKHERSRQIRSTTIWYFLIEAALVNGRIVYNKTNNKTVGASEFRNAVIAGLLEHYVREPAAKRGRK</sequence>
<accession>A0ABQ9ILJ5</accession>
<evidence type="ECO:0000313" key="1">
    <source>
        <dbReference type="EMBL" id="KAJ8897544.1"/>
    </source>
</evidence>
<gene>
    <name evidence="1" type="ORF">PR048_002892</name>
</gene>
<name>A0ABQ9ILJ5_9NEOP</name>
<protein>
    <recommendedName>
        <fullName evidence="3">PiggyBac transposable element-derived protein domain-containing protein</fullName>
    </recommendedName>
</protein>
<proteinExistence type="predicted"/>
<evidence type="ECO:0000313" key="2">
    <source>
        <dbReference type="Proteomes" id="UP001159363"/>
    </source>
</evidence>
<organism evidence="1 2">
    <name type="scientific">Dryococelus australis</name>
    <dbReference type="NCBI Taxonomy" id="614101"/>
    <lineage>
        <taxon>Eukaryota</taxon>
        <taxon>Metazoa</taxon>
        <taxon>Ecdysozoa</taxon>
        <taxon>Arthropoda</taxon>
        <taxon>Hexapoda</taxon>
        <taxon>Insecta</taxon>
        <taxon>Pterygota</taxon>
        <taxon>Neoptera</taxon>
        <taxon>Polyneoptera</taxon>
        <taxon>Phasmatodea</taxon>
        <taxon>Verophasmatodea</taxon>
        <taxon>Anareolatae</taxon>
        <taxon>Phasmatidae</taxon>
        <taxon>Eurycanthinae</taxon>
        <taxon>Dryococelus</taxon>
    </lineage>
</organism>
<reference evidence="1 2" key="1">
    <citation type="submission" date="2023-02" db="EMBL/GenBank/DDBJ databases">
        <title>LHISI_Scaffold_Assembly.</title>
        <authorList>
            <person name="Stuart O.P."/>
            <person name="Cleave R."/>
            <person name="Magrath M.J.L."/>
            <person name="Mikheyev A.S."/>
        </authorList>
    </citation>
    <scope>NUCLEOTIDE SEQUENCE [LARGE SCALE GENOMIC DNA]</scope>
    <source>
        <strain evidence="1">Daus_M_001</strain>
        <tissue evidence="1">Leg muscle</tissue>
    </source>
</reference>
<feature type="non-terminal residue" evidence="1">
    <location>
        <position position="116"/>
    </location>
</feature>
<comment type="caution">
    <text evidence="1">The sequence shown here is derived from an EMBL/GenBank/DDBJ whole genome shotgun (WGS) entry which is preliminary data.</text>
</comment>